<dbReference type="InterPro" id="IPR007848">
    <property type="entry name" value="Small_mtfrase_dom"/>
</dbReference>
<evidence type="ECO:0000256" key="3">
    <source>
        <dbReference type="SAM" id="MobiDB-lite"/>
    </source>
</evidence>
<organism evidence="5 6">
    <name type="scientific">Pseudohoeflea suaedae</name>
    <dbReference type="NCBI Taxonomy" id="877384"/>
    <lineage>
        <taxon>Bacteria</taxon>
        <taxon>Pseudomonadati</taxon>
        <taxon>Pseudomonadota</taxon>
        <taxon>Alphaproteobacteria</taxon>
        <taxon>Hyphomicrobiales</taxon>
        <taxon>Rhizobiaceae</taxon>
        <taxon>Pseudohoeflea</taxon>
    </lineage>
</organism>
<sequence>MPFTIDAFHYGKYHLVQPKGGHRAGMDAMLLAATIPDDARGCVADLGAGAGAAGLAVAARVPGVAVTLVERSKIMLDFARRTLALEQNAWAKDRVDIIAADVSLKGAARRAVGLADDAYDWVILNPPFNEPGDRLTPDPLRAEAHAMSDGEMFDHWLRTAGAIMRPGGQVCIIARPRSIRPILDALAGRFGDTEVTPVHSRADGEAIRILVTAIKQSRGWVNFQPALIIHDGPGHSFGERMNALNNGRSALPRRRPARPAR</sequence>
<keyword evidence="1 5" id="KW-0489">Methyltransferase</keyword>
<dbReference type="RefSeq" id="WP_133284281.1">
    <property type="nucleotide sequence ID" value="NZ_SMSI01000001.1"/>
</dbReference>
<dbReference type="EMBL" id="SMSI01000001">
    <property type="protein sequence ID" value="TDH39447.1"/>
    <property type="molecule type" value="Genomic_DNA"/>
</dbReference>
<feature type="compositionally biased region" description="Basic residues" evidence="3">
    <location>
        <begin position="251"/>
        <end position="261"/>
    </location>
</feature>
<evidence type="ECO:0000313" key="5">
    <source>
        <dbReference type="EMBL" id="TDH39447.1"/>
    </source>
</evidence>
<keyword evidence="2" id="KW-0949">S-adenosyl-L-methionine</keyword>
<feature type="domain" description="Methyltransferase small" evidence="4">
    <location>
        <begin position="29"/>
        <end position="176"/>
    </location>
</feature>
<dbReference type="GO" id="GO:0008168">
    <property type="term" value="F:methyltransferase activity"/>
    <property type="evidence" value="ECO:0007669"/>
    <property type="project" value="UniProtKB-KW"/>
</dbReference>
<name>A0A4R5PSL4_9HYPH</name>
<accession>A0A4R5PSL4</accession>
<dbReference type="PANTHER" id="PTHR47739:SF1">
    <property type="entry name" value="TRNA1(VAL) (ADENINE(37)-N6)-METHYLTRANSFERASE"/>
    <property type="match status" value="1"/>
</dbReference>
<keyword evidence="5" id="KW-0808">Transferase</keyword>
<dbReference type="GO" id="GO:0032259">
    <property type="term" value="P:methylation"/>
    <property type="evidence" value="ECO:0007669"/>
    <property type="project" value="UniProtKB-KW"/>
</dbReference>
<proteinExistence type="predicted"/>
<keyword evidence="6" id="KW-1185">Reference proteome</keyword>
<dbReference type="InterPro" id="IPR029063">
    <property type="entry name" value="SAM-dependent_MTases_sf"/>
</dbReference>
<protein>
    <submittedName>
        <fullName evidence="5">Methyltransferase</fullName>
    </submittedName>
</protein>
<dbReference type="Proteomes" id="UP000295131">
    <property type="component" value="Unassembled WGS sequence"/>
</dbReference>
<feature type="region of interest" description="Disordered" evidence="3">
    <location>
        <begin position="239"/>
        <end position="261"/>
    </location>
</feature>
<dbReference type="AlphaFoldDB" id="A0A4R5PSL4"/>
<dbReference type="SUPFAM" id="SSF53335">
    <property type="entry name" value="S-adenosyl-L-methionine-dependent methyltransferases"/>
    <property type="match status" value="1"/>
</dbReference>
<dbReference type="OrthoDB" id="5489421at2"/>
<evidence type="ECO:0000256" key="1">
    <source>
        <dbReference type="ARBA" id="ARBA00022603"/>
    </source>
</evidence>
<reference evidence="5 6" key="1">
    <citation type="journal article" date="2013" name="Int. J. Syst. Evol. Microbiol.">
        <title>Hoeflea suaedae sp. nov., an endophytic bacterium isolated from the root of the halophyte Suaeda maritima.</title>
        <authorList>
            <person name="Chung E.J."/>
            <person name="Park J.A."/>
            <person name="Pramanik P."/>
            <person name="Bibi F."/>
            <person name="Jeon C.O."/>
            <person name="Chung Y.R."/>
        </authorList>
    </citation>
    <scope>NUCLEOTIDE SEQUENCE [LARGE SCALE GENOMIC DNA]</scope>
    <source>
        <strain evidence="5 6">YC6898</strain>
    </source>
</reference>
<evidence type="ECO:0000259" key="4">
    <source>
        <dbReference type="Pfam" id="PF05175"/>
    </source>
</evidence>
<dbReference type="PANTHER" id="PTHR47739">
    <property type="entry name" value="TRNA1(VAL) (ADENINE(37)-N6)-METHYLTRANSFERASE"/>
    <property type="match status" value="1"/>
</dbReference>
<comment type="caution">
    <text evidence="5">The sequence shown here is derived from an EMBL/GenBank/DDBJ whole genome shotgun (WGS) entry which is preliminary data.</text>
</comment>
<gene>
    <name evidence="5" type="ORF">E2A64_05925</name>
</gene>
<dbReference type="InterPro" id="IPR050210">
    <property type="entry name" value="tRNA_Adenine-N(6)_MTase"/>
</dbReference>
<evidence type="ECO:0000256" key="2">
    <source>
        <dbReference type="ARBA" id="ARBA00022691"/>
    </source>
</evidence>
<evidence type="ECO:0000313" key="6">
    <source>
        <dbReference type="Proteomes" id="UP000295131"/>
    </source>
</evidence>
<dbReference type="Pfam" id="PF05175">
    <property type="entry name" value="MTS"/>
    <property type="match status" value="1"/>
</dbReference>
<dbReference type="Gene3D" id="3.40.50.150">
    <property type="entry name" value="Vaccinia Virus protein VP39"/>
    <property type="match status" value="1"/>
</dbReference>